<dbReference type="AlphaFoldDB" id="A0A9N9D2Q2"/>
<gene>
    <name evidence="2" type="ORF">DEBURN_LOCUS10338</name>
</gene>
<dbReference type="Proteomes" id="UP000789706">
    <property type="component" value="Unassembled WGS sequence"/>
</dbReference>
<sequence>AENIKLKHDKEVVEARFTNLEHGDKEKSDLIAKLQRSDKEKTNLIAKLEQNDKDTAAGVAKLEQKQSQDDEKSNFIAKSDDDTREINQSSVIITSTKTENSNGTHKQKGLRFSNLSCETKTIGSGNDQTEISELEQDDETDKNQIVEQGLIEELYLSTDRQSLIDSAIDNTSSTEINISKNKGSAQHLSNLFKTAIKS</sequence>
<evidence type="ECO:0000256" key="1">
    <source>
        <dbReference type="SAM" id="MobiDB-lite"/>
    </source>
</evidence>
<keyword evidence="3" id="KW-1185">Reference proteome</keyword>
<protein>
    <submittedName>
        <fullName evidence="2">8976_t:CDS:1</fullName>
    </submittedName>
</protein>
<reference evidence="2" key="1">
    <citation type="submission" date="2021-06" db="EMBL/GenBank/DDBJ databases">
        <authorList>
            <person name="Kallberg Y."/>
            <person name="Tangrot J."/>
            <person name="Rosling A."/>
        </authorList>
    </citation>
    <scope>NUCLEOTIDE SEQUENCE</scope>
    <source>
        <strain evidence="2">AZ414A</strain>
    </source>
</reference>
<dbReference type="OrthoDB" id="2429767at2759"/>
<comment type="caution">
    <text evidence="2">The sequence shown here is derived from an EMBL/GenBank/DDBJ whole genome shotgun (WGS) entry which is preliminary data.</text>
</comment>
<evidence type="ECO:0000313" key="2">
    <source>
        <dbReference type="EMBL" id="CAG8620241.1"/>
    </source>
</evidence>
<dbReference type="EMBL" id="CAJVPK010002895">
    <property type="protein sequence ID" value="CAG8620241.1"/>
    <property type="molecule type" value="Genomic_DNA"/>
</dbReference>
<proteinExistence type="predicted"/>
<name>A0A9N9D2Q2_9GLOM</name>
<accession>A0A9N9D2Q2</accession>
<feature type="compositionally biased region" description="Basic and acidic residues" evidence="1">
    <location>
        <begin position="62"/>
        <end position="83"/>
    </location>
</feature>
<evidence type="ECO:0000313" key="3">
    <source>
        <dbReference type="Proteomes" id="UP000789706"/>
    </source>
</evidence>
<feature type="non-terminal residue" evidence="2">
    <location>
        <position position="198"/>
    </location>
</feature>
<organism evidence="2 3">
    <name type="scientific">Diversispora eburnea</name>
    <dbReference type="NCBI Taxonomy" id="1213867"/>
    <lineage>
        <taxon>Eukaryota</taxon>
        <taxon>Fungi</taxon>
        <taxon>Fungi incertae sedis</taxon>
        <taxon>Mucoromycota</taxon>
        <taxon>Glomeromycotina</taxon>
        <taxon>Glomeromycetes</taxon>
        <taxon>Diversisporales</taxon>
        <taxon>Diversisporaceae</taxon>
        <taxon>Diversispora</taxon>
    </lineage>
</organism>
<feature type="region of interest" description="Disordered" evidence="1">
    <location>
        <begin position="48"/>
        <end position="83"/>
    </location>
</feature>